<dbReference type="InterPro" id="IPR042528">
    <property type="entry name" value="elF-2B_alpha_N"/>
</dbReference>
<dbReference type="PANTHER" id="PTHR45860">
    <property type="entry name" value="TRANSLATION INITIATION FACTOR EIF-2B SUBUNIT ALPHA"/>
    <property type="match status" value="1"/>
</dbReference>
<dbReference type="GO" id="GO:0005085">
    <property type="term" value="F:guanyl-nucleotide exchange factor activity"/>
    <property type="evidence" value="ECO:0007669"/>
    <property type="project" value="TreeGrafter"/>
</dbReference>
<accession>A0AAN7YBN8</accession>
<protein>
    <recommendedName>
        <fullName evidence="6">Translation initiation factor eIF2B subunit alpha</fullName>
    </recommendedName>
    <alternativeName>
        <fullName evidence="7">eIF2B GDP-GTP exchange factor subunit alpha</fullName>
    </alternativeName>
</protein>
<dbReference type="FunFam" id="1.20.120.1070:FF:000002">
    <property type="entry name" value="Translation initiation factor eIF-2B subunit alpha"/>
    <property type="match status" value="1"/>
</dbReference>
<dbReference type="InterPro" id="IPR000649">
    <property type="entry name" value="IF-2B-related"/>
</dbReference>
<dbReference type="Proteomes" id="UP001310890">
    <property type="component" value="Unassembled WGS sequence"/>
</dbReference>
<gene>
    <name evidence="10" type="ORF">LTR62_001327</name>
</gene>
<dbReference type="Gene3D" id="3.40.50.10470">
    <property type="entry name" value="Translation initiation factor eif-2b, domain 2"/>
    <property type="match status" value="1"/>
</dbReference>
<evidence type="ECO:0000256" key="8">
    <source>
        <dbReference type="ARBA" id="ARBA00046432"/>
    </source>
</evidence>
<reference evidence="10" key="1">
    <citation type="submission" date="2023-08" db="EMBL/GenBank/DDBJ databases">
        <title>Black Yeasts Isolated from many extreme environments.</title>
        <authorList>
            <person name="Coleine C."/>
            <person name="Stajich J.E."/>
            <person name="Selbmann L."/>
        </authorList>
    </citation>
    <scope>NUCLEOTIDE SEQUENCE</scope>
    <source>
        <strain evidence="10">CCFEE 5401</strain>
    </source>
</reference>
<keyword evidence="4" id="KW-0396">Initiation factor</keyword>
<evidence type="ECO:0000256" key="6">
    <source>
        <dbReference type="ARBA" id="ARBA00044208"/>
    </source>
</evidence>
<name>A0AAN7YBN8_9PEZI</name>
<dbReference type="InterPro" id="IPR051501">
    <property type="entry name" value="eIF2B_alpha/beta/delta"/>
</dbReference>
<evidence type="ECO:0000256" key="1">
    <source>
        <dbReference type="ARBA" id="ARBA00004514"/>
    </source>
</evidence>
<evidence type="ECO:0000256" key="5">
    <source>
        <dbReference type="ARBA" id="ARBA00022917"/>
    </source>
</evidence>
<keyword evidence="5" id="KW-0648">Protein biosynthesis</keyword>
<comment type="caution">
    <text evidence="10">The sequence shown here is derived from an EMBL/GenBank/DDBJ whole genome shotgun (WGS) entry which is preliminary data.</text>
</comment>
<dbReference type="InterPro" id="IPR042529">
    <property type="entry name" value="IF_2B-like_C"/>
</dbReference>
<keyword evidence="3" id="KW-0963">Cytoplasm</keyword>
<dbReference type="GO" id="GO:0005851">
    <property type="term" value="C:eukaryotic translation initiation factor 2B complex"/>
    <property type="evidence" value="ECO:0007669"/>
    <property type="project" value="UniProtKB-ARBA"/>
</dbReference>
<sequence length="340" mass="36177">MPSQTTTPYDIVASYRRLLSEDPDLTQPVAAIESLILGLANTPATTVSETLDLVSTLTAQLKAGIPNSISLSAGTDLFQQYLITNLQRPSARGDFDQIRSHLVQNGRLFVERAKAARADIAGYGRHFIRDGNTVLTNGGSRVVGALLRNAAESGNGRGRGTIRFRVIYVGSPSGCGKSASDNETAANIAALRERDIPVAEIPPTAIAYCMDTVTSCFVGAEGVVENGGIVSRLGTYQMAVLAKAAGKPFYVVSESHKFVRLYPLGQRDLGIDQRVVEFKTGKGVVVESARGQTDGEGGDSLVVGESKVDYTPPSFINGIITEVGVLLPSAVSEELIKIWF</sequence>
<evidence type="ECO:0000256" key="9">
    <source>
        <dbReference type="RuleBase" id="RU003814"/>
    </source>
</evidence>
<comment type="similarity">
    <text evidence="2 9">Belongs to the eIF-2B alpha/beta/delta subunits family.</text>
</comment>
<evidence type="ECO:0000256" key="2">
    <source>
        <dbReference type="ARBA" id="ARBA00007251"/>
    </source>
</evidence>
<dbReference type="EMBL" id="JAVRRL010000124">
    <property type="protein sequence ID" value="KAK5107384.1"/>
    <property type="molecule type" value="Genomic_DNA"/>
</dbReference>
<evidence type="ECO:0000313" key="11">
    <source>
        <dbReference type="Proteomes" id="UP001310890"/>
    </source>
</evidence>
<proteinExistence type="inferred from homology"/>
<dbReference type="GO" id="GO:0003743">
    <property type="term" value="F:translation initiation factor activity"/>
    <property type="evidence" value="ECO:0007669"/>
    <property type="project" value="UniProtKB-KW"/>
</dbReference>
<dbReference type="SUPFAM" id="SSF100950">
    <property type="entry name" value="NagB/RpiA/CoA transferase-like"/>
    <property type="match status" value="1"/>
</dbReference>
<dbReference type="GO" id="GO:0005829">
    <property type="term" value="C:cytosol"/>
    <property type="evidence" value="ECO:0007669"/>
    <property type="project" value="UniProtKB-SubCell"/>
</dbReference>
<dbReference type="Pfam" id="PF01008">
    <property type="entry name" value="IF-2B"/>
    <property type="match status" value="1"/>
</dbReference>
<dbReference type="AlphaFoldDB" id="A0AAN7YBN8"/>
<evidence type="ECO:0000256" key="3">
    <source>
        <dbReference type="ARBA" id="ARBA00022490"/>
    </source>
</evidence>
<evidence type="ECO:0000256" key="4">
    <source>
        <dbReference type="ARBA" id="ARBA00022540"/>
    </source>
</evidence>
<dbReference type="InterPro" id="IPR037171">
    <property type="entry name" value="NagB/RpiA_transferase-like"/>
</dbReference>
<dbReference type="PANTHER" id="PTHR45860:SF1">
    <property type="entry name" value="TRANSLATION INITIATION FACTOR EIF-2B SUBUNIT ALPHA"/>
    <property type="match status" value="1"/>
</dbReference>
<dbReference type="Gene3D" id="1.20.120.1070">
    <property type="entry name" value="Translation initiation factor eIF-2B, N-terminal domain"/>
    <property type="match status" value="1"/>
</dbReference>
<evidence type="ECO:0000313" key="10">
    <source>
        <dbReference type="EMBL" id="KAK5107384.1"/>
    </source>
</evidence>
<comment type="subcellular location">
    <subcellularLocation>
        <location evidence="1">Cytoplasm</location>
        <location evidence="1">Cytosol</location>
    </subcellularLocation>
</comment>
<comment type="subunit">
    <text evidence="8">Component of the translation initiation factor 2B (eIF2B) complex which is a heterodecamer of two sets of five different subunits: alpha, beta, gamma, delta and epsilon. Subunits alpha, beta and delta comprise a regulatory subcomplex and subunits epsilon and gamma comprise a catalytic subcomplex. Within the complex, the hexameric regulatory complex resides at the center, with the two heterodimeric catalytic subcomplexes bound on opposite sides.</text>
</comment>
<organism evidence="10 11">
    <name type="scientific">Meristemomyces frigidus</name>
    <dbReference type="NCBI Taxonomy" id="1508187"/>
    <lineage>
        <taxon>Eukaryota</taxon>
        <taxon>Fungi</taxon>
        <taxon>Dikarya</taxon>
        <taxon>Ascomycota</taxon>
        <taxon>Pezizomycotina</taxon>
        <taxon>Dothideomycetes</taxon>
        <taxon>Dothideomycetidae</taxon>
        <taxon>Mycosphaerellales</taxon>
        <taxon>Teratosphaeriaceae</taxon>
        <taxon>Meristemomyces</taxon>
    </lineage>
</organism>
<evidence type="ECO:0000256" key="7">
    <source>
        <dbReference type="ARBA" id="ARBA00044236"/>
    </source>
</evidence>